<feature type="transmembrane region" description="Helical" evidence="3">
    <location>
        <begin position="89"/>
        <end position="111"/>
    </location>
</feature>
<dbReference type="EMBL" id="JBHRTB010000010">
    <property type="protein sequence ID" value="MFC3143444.1"/>
    <property type="molecule type" value="Genomic_DNA"/>
</dbReference>
<feature type="transmembrane region" description="Helical" evidence="3">
    <location>
        <begin position="17"/>
        <end position="35"/>
    </location>
</feature>
<feature type="transmembrane region" description="Helical" evidence="3">
    <location>
        <begin position="170"/>
        <end position="192"/>
    </location>
</feature>
<evidence type="ECO:0000313" key="4">
    <source>
        <dbReference type="EMBL" id="MFC3143444.1"/>
    </source>
</evidence>
<keyword evidence="3" id="KW-1133">Transmembrane helix</keyword>
<evidence type="ECO:0000256" key="3">
    <source>
        <dbReference type="SAM" id="Phobius"/>
    </source>
</evidence>
<sequence>MTLTQATLGERTLLKNIALIVGGSAFIAVAAQIAVPMWPVPMTLQSLAILMIGLTYGARLGAATLVAYLAEGLAGLPVFSNGGAGAAYFFGPTCGFLLGFVLTAWVAGFAADRGWTKGFLSTFAVAVVAAAAMYLPGVAWPMGVASVFGVDAAWVGTSAAKIWAGWVSPFLLGDGLKAAIAAMFVSGAWAALKSRNA</sequence>
<dbReference type="Proteomes" id="UP001595632">
    <property type="component" value="Unassembled WGS sequence"/>
</dbReference>
<protein>
    <recommendedName>
        <fullName evidence="2">Biotin transporter</fullName>
    </recommendedName>
</protein>
<comment type="similarity">
    <text evidence="1 2">Belongs to the BioY family.</text>
</comment>
<comment type="subcellular location">
    <subcellularLocation>
        <location evidence="2">Cell membrane</location>
        <topology evidence="2">Multi-pass membrane protein</topology>
    </subcellularLocation>
</comment>
<dbReference type="PANTHER" id="PTHR34295">
    <property type="entry name" value="BIOTIN TRANSPORTER BIOY"/>
    <property type="match status" value="1"/>
</dbReference>
<comment type="caution">
    <text evidence="4">The sequence shown here is derived from an EMBL/GenBank/DDBJ whole genome shotgun (WGS) entry which is preliminary data.</text>
</comment>
<feature type="transmembrane region" description="Helical" evidence="3">
    <location>
        <begin position="123"/>
        <end position="150"/>
    </location>
</feature>
<dbReference type="PANTHER" id="PTHR34295:SF1">
    <property type="entry name" value="BIOTIN TRANSPORTER BIOY"/>
    <property type="match status" value="1"/>
</dbReference>
<reference evidence="5" key="1">
    <citation type="journal article" date="2019" name="Int. J. Syst. Evol. Microbiol.">
        <title>The Global Catalogue of Microorganisms (GCM) 10K type strain sequencing project: providing services to taxonomists for standard genome sequencing and annotation.</title>
        <authorList>
            <consortium name="The Broad Institute Genomics Platform"/>
            <consortium name="The Broad Institute Genome Sequencing Center for Infectious Disease"/>
            <person name="Wu L."/>
            <person name="Ma J."/>
        </authorList>
    </citation>
    <scope>NUCLEOTIDE SEQUENCE [LARGE SCALE GENOMIC DNA]</scope>
    <source>
        <strain evidence="5">KCTC 52366</strain>
    </source>
</reference>
<dbReference type="Pfam" id="PF02632">
    <property type="entry name" value="BioY"/>
    <property type="match status" value="1"/>
</dbReference>
<keyword evidence="3" id="KW-0812">Transmembrane</keyword>
<organism evidence="4 5">
    <name type="scientific">Psychromarinibacter halotolerans</name>
    <dbReference type="NCBI Taxonomy" id="1775175"/>
    <lineage>
        <taxon>Bacteria</taxon>
        <taxon>Pseudomonadati</taxon>
        <taxon>Pseudomonadota</taxon>
        <taxon>Alphaproteobacteria</taxon>
        <taxon>Rhodobacterales</taxon>
        <taxon>Paracoccaceae</taxon>
        <taxon>Psychromarinibacter</taxon>
    </lineage>
</organism>
<name>A0ABV7GPB2_9RHOB</name>
<evidence type="ECO:0000256" key="2">
    <source>
        <dbReference type="PIRNR" id="PIRNR016661"/>
    </source>
</evidence>
<keyword evidence="2" id="KW-1003">Cell membrane</keyword>
<keyword evidence="2" id="KW-0813">Transport</keyword>
<accession>A0ABV7GPB2</accession>
<gene>
    <name evidence="4" type="ORF">ACFOGP_12030</name>
</gene>
<keyword evidence="5" id="KW-1185">Reference proteome</keyword>
<evidence type="ECO:0000256" key="1">
    <source>
        <dbReference type="ARBA" id="ARBA00010692"/>
    </source>
</evidence>
<dbReference type="PIRSF" id="PIRSF016661">
    <property type="entry name" value="BioY"/>
    <property type="match status" value="1"/>
</dbReference>
<dbReference type="RefSeq" id="WP_275630734.1">
    <property type="nucleotide sequence ID" value="NZ_JARGYD010000001.1"/>
</dbReference>
<dbReference type="Gene3D" id="1.10.1760.20">
    <property type="match status" value="1"/>
</dbReference>
<proteinExistence type="inferred from homology"/>
<evidence type="ECO:0000313" key="5">
    <source>
        <dbReference type="Proteomes" id="UP001595632"/>
    </source>
</evidence>
<keyword evidence="2 3" id="KW-0472">Membrane</keyword>
<dbReference type="InterPro" id="IPR003784">
    <property type="entry name" value="BioY"/>
</dbReference>